<comment type="caution">
    <text evidence="4">The sequence shown here is derived from an EMBL/GenBank/DDBJ whole genome shotgun (WGS) entry which is preliminary data.</text>
</comment>
<name>A0AAD8N285_9APIA</name>
<keyword evidence="5" id="KW-1185">Reference proteome</keyword>
<dbReference type="Proteomes" id="UP001237642">
    <property type="component" value="Unassembled WGS sequence"/>
</dbReference>
<gene>
    <name evidence="4" type="ORF">POM88_011219</name>
</gene>
<protein>
    <submittedName>
        <fullName evidence="4">Transferase, Chloramphenicol acetyltransferase-like domain protein</fullName>
    </submittedName>
</protein>
<evidence type="ECO:0000256" key="2">
    <source>
        <dbReference type="ARBA" id="ARBA00022679"/>
    </source>
</evidence>
<comment type="similarity">
    <text evidence="1">Belongs to the plant acyltransferase family.</text>
</comment>
<keyword evidence="3" id="KW-0012">Acyltransferase</keyword>
<reference evidence="4" key="1">
    <citation type="submission" date="2023-02" db="EMBL/GenBank/DDBJ databases">
        <title>Genome of toxic invasive species Heracleum sosnowskyi carries increased number of genes despite the absence of recent whole-genome duplications.</title>
        <authorList>
            <person name="Schelkunov M."/>
            <person name="Shtratnikova V."/>
            <person name="Makarenko M."/>
            <person name="Klepikova A."/>
            <person name="Omelchenko D."/>
            <person name="Novikova G."/>
            <person name="Obukhova E."/>
            <person name="Bogdanov V."/>
            <person name="Penin A."/>
            <person name="Logacheva M."/>
        </authorList>
    </citation>
    <scope>NUCLEOTIDE SEQUENCE</scope>
    <source>
        <strain evidence="4">Hsosn_3</strain>
        <tissue evidence="4">Leaf</tissue>
    </source>
</reference>
<dbReference type="InterPro" id="IPR023213">
    <property type="entry name" value="CAT-like_dom_sf"/>
</dbReference>
<reference evidence="4" key="2">
    <citation type="submission" date="2023-05" db="EMBL/GenBank/DDBJ databases">
        <authorList>
            <person name="Schelkunov M.I."/>
        </authorList>
    </citation>
    <scope>NUCLEOTIDE SEQUENCE</scope>
    <source>
        <strain evidence="4">Hsosn_3</strain>
        <tissue evidence="4">Leaf</tissue>
    </source>
</reference>
<evidence type="ECO:0000256" key="1">
    <source>
        <dbReference type="ARBA" id="ARBA00009861"/>
    </source>
</evidence>
<dbReference type="Pfam" id="PF02458">
    <property type="entry name" value="Transferase"/>
    <property type="match status" value="1"/>
</dbReference>
<dbReference type="EMBL" id="JAUIZM010000003">
    <property type="protein sequence ID" value="KAK1392163.1"/>
    <property type="molecule type" value="Genomic_DNA"/>
</dbReference>
<keyword evidence="2 4" id="KW-0808">Transferase</keyword>
<dbReference type="Gene3D" id="3.30.559.10">
    <property type="entry name" value="Chloramphenicol acetyltransferase-like domain"/>
    <property type="match status" value="2"/>
</dbReference>
<dbReference type="PANTHER" id="PTHR31623">
    <property type="entry name" value="F21J9.9"/>
    <property type="match status" value="1"/>
</dbReference>
<evidence type="ECO:0000313" key="5">
    <source>
        <dbReference type="Proteomes" id="UP001237642"/>
    </source>
</evidence>
<evidence type="ECO:0000313" key="4">
    <source>
        <dbReference type="EMBL" id="KAK1392163.1"/>
    </source>
</evidence>
<dbReference type="GO" id="GO:0016746">
    <property type="term" value="F:acyltransferase activity"/>
    <property type="evidence" value="ECO:0007669"/>
    <property type="project" value="UniProtKB-KW"/>
</dbReference>
<proteinExistence type="inferred from homology"/>
<accession>A0AAD8N285</accession>
<dbReference type="PANTHER" id="PTHR31623:SF55">
    <property type="entry name" value="VINORINE SYNTHASE"/>
    <property type="match status" value="1"/>
</dbReference>
<evidence type="ECO:0000256" key="3">
    <source>
        <dbReference type="ARBA" id="ARBA00023315"/>
    </source>
</evidence>
<organism evidence="4 5">
    <name type="scientific">Heracleum sosnowskyi</name>
    <dbReference type="NCBI Taxonomy" id="360622"/>
    <lineage>
        <taxon>Eukaryota</taxon>
        <taxon>Viridiplantae</taxon>
        <taxon>Streptophyta</taxon>
        <taxon>Embryophyta</taxon>
        <taxon>Tracheophyta</taxon>
        <taxon>Spermatophyta</taxon>
        <taxon>Magnoliopsida</taxon>
        <taxon>eudicotyledons</taxon>
        <taxon>Gunneridae</taxon>
        <taxon>Pentapetalae</taxon>
        <taxon>asterids</taxon>
        <taxon>campanulids</taxon>
        <taxon>Apiales</taxon>
        <taxon>Apiaceae</taxon>
        <taxon>Apioideae</taxon>
        <taxon>apioid superclade</taxon>
        <taxon>Tordylieae</taxon>
        <taxon>Tordyliinae</taxon>
        <taxon>Heracleum</taxon>
    </lineage>
</organism>
<sequence length="436" mass="48802">MEKIVVQIGKKENILPAIPTPKSLRIFKLSVLDQTQVKLYVPLMLFYLNNNTSDLDSVIQDRSKILKKSLSESLTRFYPFAGKVRDDFYIDCNDEGVYYIETRVNTSLLDFLGQSPGDEMITSLVPAKARESPLGNYVLIIQVNIFNCGGIALCTCISHKILDGTTYTLFLKDWTAAARGFSSGILYPTFIDPSLFPQIPTLLYKSPISFSKIKIVSKRFVFSGPDIVALKAQTKVLSSESEPSRFEVVAALLWKCIAKIASKLHERSLGKPLNLGVIINLRGKNCVPKNSVGNLIWPALAQCKLSPELEQRTLVNQIRKCKAEINDDFVEALKGDDGTLNFLKIAEMMTSEETSVSLWITSMCNMGLYELDFGWGKPVWFYFCNLYFVNFISLCDTRLGGGIQAVVSLSEEDMAFFENDPELLAFASLNPSLLYD</sequence>
<dbReference type="AlphaFoldDB" id="A0AAD8N285"/>